<dbReference type="PANTHER" id="PTHR30258:SF2">
    <property type="entry name" value="COMG OPERON PROTEIN 1"/>
    <property type="match status" value="1"/>
</dbReference>
<dbReference type="PROSITE" id="PS00662">
    <property type="entry name" value="T2SP_E"/>
    <property type="match status" value="1"/>
</dbReference>
<dbReference type="InterPro" id="IPR027417">
    <property type="entry name" value="P-loop_NTPase"/>
</dbReference>
<sequence length="321" mass="35669">MYCVARDVLDPALGEALRLFHPEKTIKFCLTTTYTLERILSDLSREHAVDNLFQQTEDARQLRELAEEAPVVEFVNNMMAQAVDVNASDIHLEPEELDFKIRFRIDGVLHQRMTQPADRFAAVASRIKLVSGLDIAERRLPQDGRLTTRMGGFDMDIRVSTVPCVHGESIVMRLLPKERDELSLARLGMEHDHLELMRTWAASSGGIVLVTGPTGSGKSTTLHAALSDSNDGIRKIITVEDPVEVEVPGITQIQAHSEIGYTFARALRAILRQDPDVIMIGEIRDLETAEIAIQSALSGHLVLSTLHTNDAISSFTRLIDL</sequence>
<organism evidence="4">
    <name type="scientific">marine metagenome</name>
    <dbReference type="NCBI Taxonomy" id="408172"/>
    <lineage>
        <taxon>unclassified sequences</taxon>
        <taxon>metagenomes</taxon>
        <taxon>ecological metagenomes</taxon>
    </lineage>
</organism>
<dbReference type="SUPFAM" id="SSF52540">
    <property type="entry name" value="P-loop containing nucleoside triphosphate hydrolases"/>
    <property type="match status" value="1"/>
</dbReference>
<feature type="domain" description="Bacterial type II secretion system protein E" evidence="3">
    <location>
        <begin position="271"/>
        <end position="285"/>
    </location>
</feature>
<accession>A0A382RK11</accession>
<feature type="non-terminal residue" evidence="4">
    <location>
        <position position="321"/>
    </location>
</feature>
<dbReference type="InterPro" id="IPR003593">
    <property type="entry name" value="AAA+_ATPase"/>
</dbReference>
<dbReference type="GO" id="GO:0005524">
    <property type="term" value="F:ATP binding"/>
    <property type="evidence" value="ECO:0007669"/>
    <property type="project" value="UniProtKB-KW"/>
</dbReference>
<dbReference type="Gene3D" id="3.30.450.90">
    <property type="match status" value="1"/>
</dbReference>
<dbReference type="PANTHER" id="PTHR30258">
    <property type="entry name" value="TYPE II SECRETION SYSTEM PROTEIN GSPE-RELATED"/>
    <property type="match status" value="1"/>
</dbReference>
<evidence type="ECO:0000256" key="2">
    <source>
        <dbReference type="ARBA" id="ARBA00022840"/>
    </source>
</evidence>
<dbReference type="InterPro" id="IPR001482">
    <property type="entry name" value="T2SS/T4SS_dom"/>
</dbReference>
<evidence type="ECO:0000259" key="3">
    <source>
        <dbReference type="PROSITE" id="PS00662"/>
    </source>
</evidence>
<proteinExistence type="predicted"/>
<protein>
    <recommendedName>
        <fullName evidence="3">Bacterial type II secretion system protein E domain-containing protein</fullName>
    </recommendedName>
</protein>
<gene>
    <name evidence="4" type="ORF">METZ01_LOCUS350349</name>
</gene>
<keyword evidence="2" id="KW-0067">ATP-binding</keyword>
<dbReference type="CDD" id="cd01129">
    <property type="entry name" value="PulE-GspE-like"/>
    <property type="match status" value="1"/>
</dbReference>
<dbReference type="FunFam" id="3.30.450.90:FF:000001">
    <property type="entry name" value="Type II secretion system ATPase GspE"/>
    <property type="match status" value="1"/>
</dbReference>
<evidence type="ECO:0000256" key="1">
    <source>
        <dbReference type="ARBA" id="ARBA00022741"/>
    </source>
</evidence>
<dbReference type="Gene3D" id="3.40.50.300">
    <property type="entry name" value="P-loop containing nucleotide triphosphate hydrolases"/>
    <property type="match status" value="1"/>
</dbReference>
<keyword evidence="1" id="KW-0547">Nucleotide-binding</keyword>
<dbReference type="EMBL" id="UINC01121973">
    <property type="protein sequence ID" value="SVC97495.1"/>
    <property type="molecule type" value="Genomic_DNA"/>
</dbReference>
<dbReference type="SMART" id="SM00382">
    <property type="entry name" value="AAA"/>
    <property type="match status" value="1"/>
</dbReference>
<dbReference type="Pfam" id="PF00437">
    <property type="entry name" value="T2SSE"/>
    <property type="match status" value="1"/>
</dbReference>
<name>A0A382RK11_9ZZZZ</name>
<reference evidence="4" key="1">
    <citation type="submission" date="2018-05" db="EMBL/GenBank/DDBJ databases">
        <authorList>
            <person name="Lanie J.A."/>
            <person name="Ng W.-L."/>
            <person name="Kazmierczak K.M."/>
            <person name="Andrzejewski T.M."/>
            <person name="Davidsen T.M."/>
            <person name="Wayne K.J."/>
            <person name="Tettelin H."/>
            <person name="Glass J.I."/>
            <person name="Rusch D."/>
            <person name="Podicherti R."/>
            <person name="Tsui H.-C.T."/>
            <person name="Winkler M.E."/>
        </authorList>
    </citation>
    <scope>NUCLEOTIDE SEQUENCE</scope>
</reference>
<evidence type="ECO:0000313" key="4">
    <source>
        <dbReference type="EMBL" id="SVC97495.1"/>
    </source>
</evidence>
<dbReference type="GO" id="GO:0005886">
    <property type="term" value="C:plasma membrane"/>
    <property type="evidence" value="ECO:0007669"/>
    <property type="project" value="TreeGrafter"/>
</dbReference>
<dbReference type="GO" id="GO:0016887">
    <property type="term" value="F:ATP hydrolysis activity"/>
    <property type="evidence" value="ECO:0007669"/>
    <property type="project" value="TreeGrafter"/>
</dbReference>
<dbReference type="AlphaFoldDB" id="A0A382RK11"/>